<reference evidence="5 6" key="1">
    <citation type="submission" date="2017-09" db="EMBL/GenBank/DDBJ databases">
        <authorList>
            <person name="Lee N."/>
            <person name="Cho B.-K."/>
        </authorList>
    </citation>
    <scope>NUCLEOTIDE SEQUENCE [LARGE SCALE GENOMIC DNA]</scope>
    <source>
        <strain evidence="5 6">ATCC 27465</strain>
    </source>
</reference>
<feature type="region of interest" description="Disordered" evidence="1">
    <location>
        <begin position="91"/>
        <end position="151"/>
    </location>
</feature>
<evidence type="ECO:0000313" key="6">
    <source>
        <dbReference type="Proteomes" id="UP000326505"/>
    </source>
</evidence>
<proteinExistence type="predicted"/>
<evidence type="ECO:0000313" key="5">
    <source>
        <dbReference type="EMBL" id="QEV64021.1"/>
    </source>
</evidence>
<dbReference type="Proteomes" id="UP000549009">
    <property type="component" value="Unassembled WGS sequence"/>
</dbReference>
<evidence type="ECO:0000259" key="3">
    <source>
        <dbReference type="Pfam" id="PF13845"/>
    </source>
</evidence>
<dbReference type="EMBL" id="JACHJD010000002">
    <property type="protein sequence ID" value="MBB5102237.1"/>
    <property type="molecule type" value="Genomic_DNA"/>
</dbReference>
<dbReference type="OrthoDB" id="3628931at2"/>
<protein>
    <recommendedName>
        <fullName evidence="3">Septum formation-related domain-containing protein</fullName>
    </recommendedName>
</protein>
<evidence type="ECO:0000256" key="1">
    <source>
        <dbReference type="SAM" id="MobiDB-lite"/>
    </source>
</evidence>
<keyword evidence="2" id="KW-0812">Transmembrane</keyword>
<reference evidence="4 7" key="2">
    <citation type="submission" date="2020-08" db="EMBL/GenBank/DDBJ databases">
        <title>Genomic Encyclopedia of Type Strains, Phase III (KMG-III): the genomes of soil and plant-associated and newly described type strains.</title>
        <authorList>
            <person name="Whitman W."/>
        </authorList>
    </citation>
    <scope>NUCLEOTIDE SEQUENCE [LARGE SCALE GENOMIC DNA]</scope>
    <source>
        <strain evidence="4 7">CECT 3146</strain>
    </source>
</reference>
<feature type="region of interest" description="Disordered" evidence="1">
    <location>
        <begin position="1"/>
        <end position="52"/>
    </location>
</feature>
<dbReference type="EMBL" id="CP023690">
    <property type="protein sequence ID" value="QEV64021.1"/>
    <property type="molecule type" value="Genomic_DNA"/>
</dbReference>
<gene>
    <name evidence="5" type="ORF">CP982_39410</name>
    <name evidence="4" type="ORF">FHS40_001290</name>
</gene>
<feature type="domain" description="Septum formation-related" evidence="3">
    <location>
        <begin position="156"/>
        <end position="247"/>
    </location>
</feature>
<dbReference type="RefSeq" id="WP_150514877.1">
    <property type="nucleotide sequence ID" value="NZ_BMSQ01000009.1"/>
</dbReference>
<dbReference type="InterPro" id="IPR026004">
    <property type="entry name" value="Septum_form"/>
</dbReference>
<feature type="compositionally biased region" description="Low complexity" evidence="1">
    <location>
        <begin position="117"/>
        <end position="149"/>
    </location>
</feature>
<keyword evidence="2" id="KW-1133">Transmembrane helix</keyword>
<dbReference type="Pfam" id="PF13845">
    <property type="entry name" value="Septum_form"/>
    <property type="match status" value="1"/>
</dbReference>
<evidence type="ECO:0000313" key="7">
    <source>
        <dbReference type="Proteomes" id="UP000549009"/>
    </source>
</evidence>
<name>A0A5P2XHJ8_STRST</name>
<evidence type="ECO:0000256" key="2">
    <source>
        <dbReference type="SAM" id="Phobius"/>
    </source>
</evidence>
<accession>A0A5P2XHJ8</accession>
<keyword evidence="2" id="KW-0472">Membrane</keyword>
<dbReference type="AlphaFoldDB" id="A0A5P2XHJ8"/>
<evidence type="ECO:0000313" key="4">
    <source>
        <dbReference type="EMBL" id="MBB5102237.1"/>
    </source>
</evidence>
<feature type="compositionally biased region" description="Low complexity" evidence="1">
    <location>
        <begin position="100"/>
        <end position="110"/>
    </location>
</feature>
<organism evidence="5 6">
    <name type="scientific">Streptomyces spectabilis</name>
    <dbReference type="NCBI Taxonomy" id="68270"/>
    <lineage>
        <taxon>Bacteria</taxon>
        <taxon>Bacillati</taxon>
        <taxon>Actinomycetota</taxon>
        <taxon>Actinomycetes</taxon>
        <taxon>Kitasatosporales</taxon>
        <taxon>Streptomycetaceae</taxon>
        <taxon>Streptomyces</taxon>
    </lineage>
</organism>
<sequence>MATPRQGHQGDPYARDPGEFQIPYSWVPEPDLPTGRHVDGPGPGRPTAPRRRRVRRGALVLVAVLALGTSAAAALSQETLPNDWLPAWGVGPFPDRSRTPHTSTDTHTTTAAAGGEDSPSATDTATTTATDAATATDTDPGTDTPSGTPVSWADLDVGDCVAAREARTTALRVDCDDAHHFELFATAPRYRATTYPGDAVAQAHARQQCAQRFTAFTDAYLGTDDLNWTAGTVGRSSWSVGRRPVFCYLMDRSKSALYGSALSDAPGFTASD</sequence>
<dbReference type="KEGG" id="sspb:CP982_39410"/>
<feature type="transmembrane region" description="Helical" evidence="2">
    <location>
        <begin position="58"/>
        <end position="76"/>
    </location>
</feature>
<keyword evidence="7" id="KW-1185">Reference proteome</keyword>
<dbReference type="Proteomes" id="UP000326505">
    <property type="component" value="Chromosome"/>
</dbReference>